<name>A0AAV2QAW7_MEGNR</name>
<keyword evidence="1" id="KW-0472">Membrane</keyword>
<comment type="caution">
    <text evidence="3">The sequence shown here is derived from an EMBL/GenBank/DDBJ whole genome shotgun (WGS) entry which is preliminary data.</text>
</comment>
<dbReference type="PANTHER" id="PTHR21093:SF2">
    <property type="entry name" value="DIVERGENT PROTEIN KINASE DOMAIN 1C"/>
    <property type="match status" value="1"/>
</dbReference>
<dbReference type="Pfam" id="PF12260">
    <property type="entry name" value="PIP49_C"/>
    <property type="match status" value="1"/>
</dbReference>
<evidence type="ECO:0000256" key="1">
    <source>
        <dbReference type="SAM" id="Phobius"/>
    </source>
</evidence>
<keyword evidence="4" id="KW-1185">Reference proteome</keyword>
<dbReference type="Proteomes" id="UP001497623">
    <property type="component" value="Unassembled WGS sequence"/>
</dbReference>
<gene>
    <name evidence="3" type="ORF">MNOR_LOCUS9210</name>
</gene>
<dbReference type="InterPro" id="IPR022049">
    <property type="entry name" value="FAM69_kinase_dom"/>
</dbReference>
<feature type="domain" description="FAM69 protein-kinase" evidence="2">
    <location>
        <begin position="202"/>
        <end position="392"/>
    </location>
</feature>
<keyword evidence="1" id="KW-0812">Transmembrane</keyword>
<evidence type="ECO:0000313" key="4">
    <source>
        <dbReference type="Proteomes" id="UP001497623"/>
    </source>
</evidence>
<dbReference type="EMBL" id="CAXKWB010004410">
    <property type="protein sequence ID" value="CAL4073723.1"/>
    <property type="molecule type" value="Genomic_DNA"/>
</dbReference>
<dbReference type="PANTHER" id="PTHR21093">
    <property type="entry name" value="DIVERGENT PROTEIN KINASE DOMAIN 1C-RELATED"/>
    <property type="match status" value="1"/>
</dbReference>
<keyword evidence="1" id="KW-1133">Transmembrane helix</keyword>
<sequence>MKLSLLLPCCITRLFEENLKNRDKRKNCILWIGGLGCLFLIIVCALLKEMFPFSIGCSIKNIENHIKQLCSGVNEDELEVGIDEHKIFNLCLELCESSTSQDLSCHLFHSSKEAVFTLNRESKIIVKSISYQEEIQEEEDDIDNSTYYSDVNVSTLEDFEHWVAVYTKSFMNIGYYIDTKKILEENEIYRISKESSNRRQEFWDLIQDQEFLTSLLFQEFGLFPKILGYCKNFYAVEYFKPLTENVLKPYDLQWRERIYKALDIVHYVGLLNTVWSETLHLCDVKPDHFGWHLEAGHVVFLDMDAVLTESHLMKTMEYTVSCADDDDCSYFDCQGRCNRQTSKCYSKRVNTNLQVVCDKIFLGNADGYFNLYGLLDSHEVNDQLQDALELCRINKGMTTDVMIDVLYQASNRLSY</sequence>
<feature type="transmembrane region" description="Helical" evidence="1">
    <location>
        <begin position="28"/>
        <end position="48"/>
    </location>
</feature>
<evidence type="ECO:0000313" key="3">
    <source>
        <dbReference type="EMBL" id="CAL4073723.1"/>
    </source>
</evidence>
<proteinExistence type="predicted"/>
<protein>
    <recommendedName>
        <fullName evidence="2">FAM69 protein-kinase domain-containing protein</fullName>
    </recommendedName>
</protein>
<accession>A0AAV2QAW7</accession>
<dbReference type="AlphaFoldDB" id="A0AAV2QAW7"/>
<reference evidence="3 4" key="1">
    <citation type="submission" date="2024-05" db="EMBL/GenBank/DDBJ databases">
        <authorList>
            <person name="Wallberg A."/>
        </authorList>
    </citation>
    <scope>NUCLEOTIDE SEQUENCE [LARGE SCALE GENOMIC DNA]</scope>
</reference>
<evidence type="ECO:0000259" key="2">
    <source>
        <dbReference type="Pfam" id="PF12260"/>
    </source>
</evidence>
<organism evidence="3 4">
    <name type="scientific">Meganyctiphanes norvegica</name>
    <name type="common">Northern krill</name>
    <name type="synonym">Thysanopoda norvegica</name>
    <dbReference type="NCBI Taxonomy" id="48144"/>
    <lineage>
        <taxon>Eukaryota</taxon>
        <taxon>Metazoa</taxon>
        <taxon>Ecdysozoa</taxon>
        <taxon>Arthropoda</taxon>
        <taxon>Crustacea</taxon>
        <taxon>Multicrustacea</taxon>
        <taxon>Malacostraca</taxon>
        <taxon>Eumalacostraca</taxon>
        <taxon>Eucarida</taxon>
        <taxon>Euphausiacea</taxon>
        <taxon>Euphausiidae</taxon>
        <taxon>Meganyctiphanes</taxon>
    </lineage>
</organism>